<evidence type="ECO:0000256" key="9">
    <source>
        <dbReference type="ARBA" id="ARBA00030681"/>
    </source>
</evidence>
<evidence type="ECO:0000256" key="3">
    <source>
        <dbReference type="ARBA" id="ARBA00012743"/>
    </source>
</evidence>
<name>A0AAN9Z7H4_9ORTH</name>
<evidence type="ECO:0000256" key="8">
    <source>
        <dbReference type="ARBA" id="ARBA00023027"/>
    </source>
</evidence>
<dbReference type="Proteomes" id="UP001378592">
    <property type="component" value="Unassembled WGS sequence"/>
</dbReference>
<comment type="catalytic activity">
    <reaction evidence="10 11">
        <text>deamido-NAD(+) + L-glutamine + ATP + H2O = L-glutamate + AMP + diphosphate + NAD(+) + H(+)</text>
        <dbReference type="Rhea" id="RHEA:24384"/>
        <dbReference type="ChEBI" id="CHEBI:15377"/>
        <dbReference type="ChEBI" id="CHEBI:15378"/>
        <dbReference type="ChEBI" id="CHEBI:29985"/>
        <dbReference type="ChEBI" id="CHEBI:30616"/>
        <dbReference type="ChEBI" id="CHEBI:33019"/>
        <dbReference type="ChEBI" id="CHEBI:57540"/>
        <dbReference type="ChEBI" id="CHEBI:58359"/>
        <dbReference type="ChEBI" id="CHEBI:58437"/>
        <dbReference type="ChEBI" id="CHEBI:456215"/>
        <dbReference type="EC" id="6.3.5.1"/>
    </reaction>
</comment>
<dbReference type="EMBL" id="JAZDUA010000198">
    <property type="protein sequence ID" value="KAK7864630.1"/>
    <property type="molecule type" value="Genomic_DNA"/>
</dbReference>
<gene>
    <name evidence="13" type="ORF">R5R35_012406</name>
</gene>
<dbReference type="PIRSF" id="PIRSF006630">
    <property type="entry name" value="NADS_GAT"/>
    <property type="match status" value="1"/>
</dbReference>
<dbReference type="PANTHER" id="PTHR23090">
    <property type="entry name" value="NH 3 /GLUTAMINE-DEPENDENT NAD + SYNTHETASE"/>
    <property type="match status" value="1"/>
</dbReference>
<dbReference type="HAMAP" id="MF_02090">
    <property type="entry name" value="NadE_glutamine_dep"/>
    <property type="match status" value="1"/>
</dbReference>
<evidence type="ECO:0000256" key="11">
    <source>
        <dbReference type="PIRNR" id="PIRNR006630"/>
    </source>
</evidence>
<dbReference type="InterPro" id="IPR003694">
    <property type="entry name" value="NAD_synthase"/>
</dbReference>
<dbReference type="GO" id="GO:0005737">
    <property type="term" value="C:cytoplasm"/>
    <property type="evidence" value="ECO:0007669"/>
    <property type="project" value="InterPro"/>
</dbReference>
<evidence type="ECO:0000259" key="12">
    <source>
        <dbReference type="PROSITE" id="PS50263"/>
    </source>
</evidence>
<evidence type="ECO:0000256" key="2">
    <source>
        <dbReference type="ARBA" id="ARBA00007145"/>
    </source>
</evidence>
<keyword evidence="5 11" id="KW-0436">Ligase</keyword>
<proteinExistence type="inferred from homology"/>
<evidence type="ECO:0000256" key="1">
    <source>
        <dbReference type="ARBA" id="ARBA00005188"/>
    </source>
</evidence>
<dbReference type="InterPro" id="IPR003010">
    <property type="entry name" value="C-N_Hydrolase"/>
</dbReference>
<reference evidence="13 14" key="1">
    <citation type="submission" date="2024-03" db="EMBL/GenBank/DDBJ databases">
        <title>The genome assembly and annotation of the cricket Gryllus longicercus Weissman &amp; Gray.</title>
        <authorList>
            <person name="Szrajer S."/>
            <person name="Gray D."/>
            <person name="Ylla G."/>
        </authorList>
    </citation>
    <scope>NUCLEOTIDE SEQUENCE [LARGE SCALE GENOMIC DNA]</scope>
    <source>
        <strain evidence="13">DAG 2021-001</strain>
        <tissue evidence="13">Whole body minus gut</tissue>
    </source>
</reference>
<evidence type="ECO:0000313" key="14">
    <source>
        <dbReference type="Proteomes" id="UP001378592"/>
    </source>
</evidence>
<keyword evidence="8 11" id="KW-0520">NAD</keyword>
<dbReference type="Gene3D" id="3.40.50.620">
    <property type="entry name" value="HUPs"/>
    <property type="match status" value="1"/>
</dbReference>
<accession>A0AAN9Z7H4</accession>
<dbReference type="GO" id="GO:0003952">
    <property type="term" value="F:NAD+ synthase (glutamine-hydrolyzing) activity"/>
    <property type="evidence" value="ECO:0007669"/>
    <property type="project" value="UniProtKB-UniRule"/>
</dbReference>
<comment type="caution">
    <text evidence="13">The sequence shown here is derived from an EMBL/GenBank/DDBJ whole genome shotgun (WGS) entry which is preliminary data.</text>
</comment>
<dbReference type="SUPFAM" id="SSF52402">
    <property type="entry name" value="Adenine nucleotide alpha hydrolases-like"/>
    <property type="match status" value="1"/>
</dbReference>
<dbReference type="GO" id="GO:0009435">
    <property type="term" value="P:NAD+ biosynthetic process"/>
    <property type="evidence" value="ECO:0007669"/>
    <property type="project" value="UniProtKB-UniRule"/>
</dbReference>
<dbReference type="GO" id="GO:0004359">
    <property type="term" value="F:glutaminase activity"/>
    <property type="evidence" value="ECO:0007669"/>
    <property type="project" value="InterPro"/>
</dbReference>
<evidence type="ECO:0000256" key="5">
    <source>
        <dbReference type="ARBA" id="ARBA00022598"/>
    </source>
</evidence>
<sequence length="768" mass="86342">MGRKAKIAACTLNQWALDFKGNLSRILSSIQEAKESGARFRSGPELEICGYSCEDHFYESDTLLHCWEVLVEIIVSPLCQDILVDVGMPVMHKNVTYNCRVIFLNRKILLIRPKMLLCEDGNYRESRWFSPWKKVRLVEDYYLPRMIQAYTGQQVVPFGDAVLSLKDTCIGFEICEELWNPQSSHIPMSLDGVEIIANGSGSYFELRKAYVTVDLVKSATFKAGGCYMFSNLRGCDGQRVYFNGCSCIAVNGHITNRGKQFSLAEVEVVVATIDLEDIRTYRNAIRSRSHLAAESPSFPRINVDFSISEDSDVPCFVPIDWQYLTPEEEIEMGPACWLWDYLRRSGQGGIFLPLSGGVDSSSVACIVFSMCNMIVNAVQSGDETALADVRRIVCDSDYTPSNARDLCNKIFVTCYMGSENSSALTKARANSLASAIGSYHCSISIDIAVTAVLGIFTTATGLIPKYRSQGGHAREELALQNVQARLRMVLAYLFAQLMLWVRQRSGGLLVLGSSNVDEALRGYMTKYDCSSADINPIGGISKADLRSFLKHMSEKYDMPVLLEILAAPPTAELLPLSDGRVTQTDEEDMGMTYSELSVYGRLRKQNFCGPYSMFCKLVHTWKGSCTPQEVAEKVKHFYQYYSINRHKMTVLTPSCHAETYSPDDNRFDHRPFLYLRTWDWQFKAIDEQVQRLSLSDDKKTKVNEDAHEKCPAAKANASCVDTGMGKRKRAIDINKLLTYQNNQEIPHQNSKKMFTGVTNNYDVDTDTD</sequence>
<evidence type="ECO:0000313" key="13">
    <source>
        <dbReference type="EMBL" id="KAK7864630.1"/>
    </source>
</evidence>
<keyword evidence="14" id="KW-1185">Reference proteome</keyword>
<keyword evidence="6 11" id="KW-0547">Nucleotide-binding</keyword>
<keyword evidence="7 11" id="KW-0067">ATP-binding</keyword>
<protein>
    <recommendedName>
        <fullName evidence="4 11">Glutamine-dependent NAD(+) synthetase</fullName>
        <ecNumber evidence="3 11">6.3.5.1</ecNumber>
    </recommendedName>
    <alternativeName>
        <fullName evidence="9 11">NAD(+) synthase [glutamine-hydrolyzing]</fullName>
    </alternativeName>
</protein>
<dbReference type="Gene3D" id="3.60.110.10">
    <property type="entry name" value="Carbon-nitrogen hydrolase"/>
    <property type="match status" value="1"/>
</dbReference>
<dbReference type="PROSITE" id="PS50263">
    <property type="entry name" value="CN_HYDROLASE"/>
    <property type="match status" value="1"/>
</dbReference>
<dbReference type="EC" id="6.3.5.1" evidence="3 11"/>
<dbReference type="InterPro" id="IPR036526">
    <property type="entry name" value="C-N_Hydrolase_sf"/>
</dbReference>
<dbReference type="Pfam" id="PF02540">
    <property type="entry name" value="NAD_synthase"/>
    <property type="match status" value="1"/>
</dbReference>
<evidence type="ECO:0000256" key="10">
    <source>
        <dbReference type="ARBA" id="ARBA00052340"/>
    </source>
</evidence>
<evidence type="ECO:0000256" key="7">
    <source>
        <dbReference type="ARBA" id="ARBA00022840"/>
    </source>
</evidence>
<dbReference type="CDD" id="cd07570">
    <property type="entry name" value="GAT_Gln-NAD-synth"/>
    <property type="match status" value="1"/>
</dbReference>
<comment type="similarity">
    <text evidence="2 11">In the C-terminal section; belongs to the NAD synthetase family.</text>
</comment>
<dbReference type="FunFam" id="3.40.50.620:FF:000036">
    <property type="entry name" value="Glutamine-dependent NAD(+) synthetase"/>
    <property type="match status" value="1"/>
</dbReference>
<dbReference type="InterPro" id="IPR022310">
    <property type="entry name" value="NAD/GMP_synthase"/>
</dbReference>
<dbReference type="GO" id="GO:0005524">
    <property type="term" value="F:ATP binding"/>
    <property type="evidence" value="ECO:0007669"/>
    <property type="project" value="UniProtKB-UniRule"/>
</dbReference>
<dbReference type="Pfam" id="PF00795">
    <property type="entry name" value="CN_hydrolase"/>
    <property type="match status" value="1"/>
</dbReference>
<dbReference type="NCBIfam" id="TIGR00552">
    <property type="entry name" value="nadE"/>
    <property type="match status" value="1"/>
</dbReference>
<dbReference type="InterPro" id="IPR014445">
    <property type="entry name" value="Gln-dep_NAD_synthase"/>
</dbReference>
<dbReference type="FunFam" id="3.60.110.10:FF:000003">
    <property type="entry name" value="Glutamine-dependent NAD(+) synthetase"/>
    <property type="match status" value="1"/>
</dbReference>
<dbReference type="PANTHER" id="PTHR23090:SF9">
    <property type="entry name" value="GLUTAMINE-DEPENDENT NAD(+) SYNTHETASE"/>
    <property type="match status" value="1"/>
</dbReference>
<dbReference type="AlphaFoldDB" id="A0AAN9Z7H4"/>
<feature type="domain" description="CN hydrolase" evidence="12">
    <location>
        <begin position="5"/>
        <end position="275"/>
    </location>
</feature>
<organism evidence="13 14">
    <name type="scientific">Gryllus longicercus</name>
    <dbReference type="NCBI Taxonomy" id="2509291"/>
    <lineage>
        <taxon>Eukaryota</taxon>
        <taxon>Metazoa</taxon>
        <taxon>Ecdysozoa</taxon>
        <taxon>Arthropoda</taxon>
        <taxon>Hexapoda</taxon>
        <taxon>Insecta</taxon>
        <taxon>Pterygota</taxon>
        <taxon>Neoptera</taxon>
        <taxon>Polyneoptera</taxon>
        <taxon>Orthoptera</taxon>
        <taxon>Ensifera</taxon>
        <taxon>Gryllidea</taxon>
        <taxon>Grylloidea</taxon>
        <taxon>Gryllidae</taxon>
        <taxon>Gryllinae</taxon>
        <taxon>Gryllus</taxon>
    </lineage>
</organism>
<dbReference type="CDD" id="cd00553">
    <property type="entry name" value="NAD_synthase"/>
    <property type="match status" value="1"/>
</dbReference>
<evidence type="ECO:0000256" key="6">
    <source>
        <dbReference type="ARBA" id="ARBA00022741"/>
    </source>
</evidence>
<evidence type="ECO:0000256" key="4">
    <source>
        <dbReference type="ARBA" id="ARBA00017309"/>
    </source>
</evidence>
<dbReference type="InterPro" id="IPR014729">
    <property type="entry name" value="Rossmann-like_a/b/a_fold"/>
</dbReference>
<comment type="pathway">
    <text evidence="1 11">Cofactor biosynthesis; NAD(+) biosynthesis; NAD(+) from deamido-NAD(+) (L-Gln route): step 1/1.</text>
</comment>
<dbReference type="SUPFAM" id="SSF56317">
    <property type="entry name" value="Carbon-nitrogen hydrolase"/>
    <property type="match status" value="1"/>
</dbReference>